<dbReference type="InterPro" id="IPR056292">
    <property type="entry name" value="DRC7_C"/>
</dbReference>
<gene>
    <name evidence="20" type="ORF">HKI87_01g01910</name>
</gene>
<dbReference type="SMART" id="SM00365">
    <property type="entry name" value="LRR_SD22"/>
    <property type="match status" value="2"/>
</dbReference>
<keyword evidence="6" id="KW-0677">Repeat</keyword>
<evidence type="ECO:0000259" key="18">
    <source>
        <dbReference type="Pfam" id="PF24667"/>
    </source>
</evidence>
<dbReference type="InterPro" id="IPR033551">
    <property type="entry name" value="DRC7/lobo"/>
</dbReference>
<dbReference type="PROSITE" id="PS51450">
    <property type="entry name" value="LRR"/>
    <property type="match status" value="2"/>
</dbReference>
<dbReference type="InterPro" id="IPR003591">
    <property type="entry name" value="Leu-rich_rpt_typical-subtyp"/>
</dbReference>
<feature type="compositionally biased region" description="Polar residues" evidence="16">
    <location>
        <begin position="979"/>
        <end position="995"/>
    </location>
</feature>
<keyword evidence="12" id="KW-0206">Cytoskeleton</keyword>
<dbReference type="SUPFAM" id="SSF117281">
    <property type="entry name" value="Kelch motif"/>
    <property type="match status" value="1"/>
</dbReference>
<dbReference type="GO" id="GO:0048870">
    <property type="term" value="P:cell motility"/>
    <property type="evidence" value="ECO:0007669"/>
    <property type="project" value="TreeGrafter"/>
</dbReference>
<evidence type="ECO:0000256" key="9">
    <source>
        <dbReference type="ARBA" id="ARBA00022871"/>
    </source>
</evidence>
<dbReference type="Gene3D" id="3.10.620.30">
    <property type="match status" value="1"/>
</dbReference>
<evidence type="ECO:0000256" key="3">
    <source>
        <dbReference type="ARBA" id="ARBA00021303"/>
    </source>
</evidence>
<keyword evidence="13" id="KW-0966">Cell projection</keyword>
<evidence type="ECO:0000256" key="12">
    <source>
        <dbReference type="ARBA" id="ARBA00023212"/>
    </source>
</evidence>
<evidence type="ECO:0000256" key="1">
    <source>
        <dbReference type="ARBA" id="ARBA00004611"/>
    </source>
</evidence>
<comment type="subcellular location">
    <subcellularLocation>
        <location evidence="1">Cytoplasm</location>
        <location evidence="1">Cytoskeleton</location>
        <location evidence="1">Flagellum axoneme</location>
    </subcellularLocation>
</comment>
<keyword evidence="5" id="KW-0433">Leucine-rich repeat</keyword>
<dbReference type="EMBL" id="CP151501">
    <property type="protein sequence ID" value="WZN58667.1"/>
    <property type="molecule type" value="Genomic_DNA"/>
</dbReference>
<dbReference type="SUPFAM" id="SSF54001">
    <property type="entry name" value="Cysteine proteinases"/>
    <property type="match status" value="1"/>
</dbReference>
<evidence type="ECO:0000256" key="11">
    <source>
        <dbReference type="ARBA" id="ARBA00023069"/>
    </source>
</evidence>
<dbReference type="Proteomes" id="UP001472866">
    <property type="component" value="Chromosome 01"/>
</dbReference>
<keyword evidence="10" id="KW-0175">Coiled coil</keyword>
<keyword evidence="11" id="KW-0969">Cilium</keyword>
<evidence type="ECO:0000256" key="14">
    <source>
        <dbReference type="ARBA" id="ARBA00031627"/>
    </source>
</evidence>
<feature type="compositionally biased region" description="Low complexity" evidence="16">
    <location>
        <begin position="1001"/>
        <end position="1010"/>
    </location>
</feature>
<dbReference type="InterPro" id="IPR056290">
    <property type="entry name" value="CEPT76/DRC7_peptidase-like_dom"/>
</dbReference>
<dbReference type="GO" id="GO:0031514">
    <property type="term" value="C:motile cilium"/>
    <property type="evidence" value="ECO:0007669"/>
    <property type="project" value="TreeGrafter"/>
</dbReference>
<dbReference type="Pfam" id="PF24671">
    <property type="entry name" value="DRC7_C"/>
    <property type="match status" value="1"/>
</dbReference>
<evidence type="ECO:0000256" key="4">
    <source>
        <dbReference type="ARBA" id="ARBA00022490"/>
    </source>
</evidence>
<proteinExistence type="inferred from homology"/>
<evidence type="ECO:0000256" key="5">
    <source>
        <dbReference type="ARBA" id="ARBA00022614"/>
    </source>
</evidence>
<dbReference type="GO" id="GO:0007283">
    <property type="term" value="P:spermatogenesis"/>
    <property type="evidence" value="ECO:0007669"/>
    <property type="project" value="UniProtKB-KW"/>
</dbReference>
<feature type="region of interest" description="Disordered" evidence="16">
    <location>
        <begin position="814"/>
        <end position="841"/>
    </location>
</feature>
<dbReference type="PANTHER" id="PTHR35249">
    <property type="entry name" value="DYNEIN REGULATORY COMPLEX SUBUNIT 7"/>
    <property type="match status" value="1"/>
</dbReference>
<dbReference type="InterPro" id="IPR056291">
    <property type="entry name" value="MORN_DRC7"/>
</dbReference>
<protein>
    <recommendedName>
        <fullName evidence="3">Dynein regulatory complex subunit 7</fullName>
    </recommendedName>
    <alternativeName>
        <fullName evidence="14">Coiled-coil domain-containing protein 135</fullName>
    </alternativeName>
    <alternativeName>
        <fullName evidence="15">Coiled-coil domain-containing protein lobo homolog</fullName>
    </alternativeName>
</protein>
<dbReference type="SMART" id="SM00364">
    <property type="entry name" value="LRR_BAC"/>
    <property type="match status" value="6"/>
</dbReference>
<sequence length="1489" mass="170161">MDPERLKSRIAEAKKGGRLNLSYLKLAEISAATVNQIKTALPNLSEIDLRGNLLTELPKELGELTSLRIVRLSFNKFAEVPSVLSALPSLQKLEFTGNLLQEIPDEISTLKSLEELDISGNKVTTIGDNLTTLINLQILKAENNSIEDISENIGVMTELQRIDLSNNRLASLPKSIASLEKLAYLDVNANSLTEIPYELGFLPNLNHLETRYNNLKEPFKSMSEEGLSKFTEFLRDELERVKQEERERLKPVGLTIGAFQQFKILQDAPEDGEVTEVDSVISDQITYPAEAKLCEFRTGHTITAVGNKFLVFGGFVQSQNAKTNEIMYIDEMFLKWRVLKTTGKVPEPRDGHSAVYHPDSARLIIFGGVTADRKRTNAVYILDLDSLVWYNPLCEGIMPEPREYASCCLSPDGQTMICFGGHGNGMRYNDLHSLDLSTYTWQQLPTAGAAPSPRQACGICTSLVDIVVGGEVEEHDLLWVRGGRNNFVLDDMFYLDLNTFTWYECSKLNTPVIPSPSYGQIMVEYDANLYLVGGTHEMGGLVDGLYMFEYTVKEGETVSDTMRSLKGEWKILDSTMESNPYMAPFISGNRICTLQIGAKEDDRPRSSQLGAKAYWDILRTIEFEQLQPMESGLETFKNINVKEKNTKHILSNLDSMPQTYTSNTIKENKIQKYAKDFDKTFTELYPHRHQLLLLPLNECGVQKFICTTIRPTQLNHTNLYDLEGCAQFVSNFIKYETLKDRTRFPLYIPSSQTIIKWQSGDCFDMSILLTSLLIGAGYDAYCVCGYAPEWVTENNQTRTVCPYLHRKQSSVALVGKEKSGKDKNKNKKDSPKYGVRKSKHLQSNYEKEMRAKKAIDFNKGDEEKQKVPHYEQATPYSSASKHLHCWVLVMAPHRDIASHIFVEPSTGTVYKVPESPYQGVEFIWNNHNFYANMQLTETGTPIPVAPMTFNLTNEKQWESLLSQELGAQEEDEQEAADNIYSTGPTPRTTKDTPSTVGRFGGAAETPAAPGAEEDQAEESYMGKFTIDMPKSWCQAIQIPQDIFDLRCPKGSKERRYYKCIHEVFAMFGDTARWDGMIERLVIFQDDEYEKIEETREYFTRRKDKLRQRVTLSLKETTIELFDEGSSFGLKKMVTKKGEYRLFEFHHGARLDGLLKREEVINKKISEYFKERDDHLIYRSVTYDDTELEDLEDDDGVEVFNLEEGQGQKAENAQLPFLKMTEKFSRTLDVPAGDDVYKRTYFVAADQIRLNFHFGEDRITASSRLYTKEGLTHVTEVDTLKEKPTGSALLEEYQRLLLAERECSQAIRDVEREIRSILDSRMKEEQNIILTVPYYDVTRIKKEESDEEKQEEEQVEHDFLSAFLPSTINVRHLTRTECFAVRDKCLKALKDRLIERANIIQARHDEETAALAKRQANFQRDRDQMSQEEEEEYEKACEESMFRIHILEQRLKKHEEQALQKYYALDSKLRSDPRLAAMSIAADANKGLGL</sequence>
<evidence type="ECO:0000256" key="16">
    <source>
        <dbReference type="SAM" id="MobiDB-lite"/>
    </source>
</evidence>
<name>A0AAX4NYS3_9CHLO</name>
<feature type="domain" description="Dynein regulatory complex subunit 7 C-terminal" evidence="19">
    <location>
        <begin position="1371"/>
        <end position="1477"/>
    </location>
</feature>
<feature type="domain" description="Dynein regulatory complex subunit 7 MORN" evidence="18">
    <location>
        <begin position="1048"/>
        <end position="1331"/>
    </location>
</feature>
<evidence type="ECO:0000259" key="17">
    <source>
        <dbReference type="Pfam" id="PF24656"/>
    </source>
</evidence>
<evidence type="ECO:0000256" key="6">
    <source>
        <dbReference type="ARBA" id="ARBA00022737"/>
    </source>
</evidence>
<feature type="compositionally biased region" description="Basic and acidic residues" evidence="16">
    <location>
        <begin position="815"/>
        <end position="831"/>
    </location>
</feature>
<evidence type="ECO:0000259" key="19">
    <source>
        <dbReference type="Pfam" id="PF24671"/>
    </source>
</evidence>
<feature type="domain" description="CEP76/DRC7 peptidase-like" evidence="17">
    <location>
        <begin position="880"/>
        <end position="960"/>
    </location>
</feature>
<evidence type="ECO:0000313" key="21">
    <source>
        <dbReference type="Proteomes" id="UP001472866"/>
    </source>
</evidence>
<dbReference type="InterPro" id="IPR038765">
    <property type="entry name" value="Papain-like_cys_pep_sf"/>
</dbReference>
<keyword evidence="4" id="KW-0963">Cytoplasm</keyword>
<accession>A0AAX4NYS3</accession>
<dbReference type="Gene3D" id="2.120.10.80">
    <property type="entry name" value="Kelch-type beta propeller"/>
    <property type="match status" value="1"/>
</dbReference>
<dbReference type="Pfam" id="PF24681">
    <property type="entry name" value="Kelch_KLHDC2_KLHL20_DRC7"/>
    <property type="match status" value="1"/>
</dbReference>
<dbReference type="Pfam" id="PF24667">
    <property type="entry name" value="MORN_DRC7"/>
    <property type="match status" value="1"/>
</dbReference>
<dbReference type="SMART" id="SM00369">
    <property type="entry name" value="LRR_TYP"/>
    <property type="match status" value="6"/>
</dbReference>
<comment type="similarity">
    <text evidence="2">Belongs to the DRC7 family.</text>
</comment>
<keyword evidence="7" id="KW-0221">Differentiation</keyword>
<keyword evidence="8" id="KW-0282">Flagellum</keyword>
<evidence type="ECO:0000256" key="10">
    <source>
        <dbReference type="ARBA" id="ARBA00023054"/>
    </source>
</evidence>
<feature type="region of interest" description="Disordered" evidence="16">
    <location>
        <begin position="966"/>
        <end position="1016"/>
    </location>
</feature>
<keyword evidence="21" id="KW-1185">Reference proteome</keyword>
<dbReference type="InterPro" id="IPR015915">
    <property type="entry name" value="Kelch-typ_b-propeller"/>
</dbReference>
<evidence type="ECO:0000256" key="15">
    <source>
        <dbReference type="ARBA" id="ARBA00031733"/>
    </source>
</evidence>
<dbReference type="SUPFAM" id="SSF52058">
    <property type="entry name" value="L domain-like"/>
    <property type="match status" value="1"/>
</dbReference>
<evidence type="ECO:0000256" key="2">
    <source>
        <dbReference type="ARBA" id="ARBA00010738"/>
    </source>
</evidence>
<dbReference type="Pfam" id="PF13855">
    <property type="entry name" value="LRR_8"/>
    <property type="match status" value="1"/>
</dbReference>
<evidence type="ECO:0000256" key="8">
    <source>
        <dbReference type="ARBA" id="ARBA00022846"/>
    </source>
</evidence>
<dbReference type="Pfam" id="PF24656">
    <property type="entry name" value="CEPT76_peptidase"/>
    <property type="match status" value="1"/>
</dbReference>
<dbReference type="InterPro" id="IPR032675">
    <property type="entry name" value="LRR_dom_sf"/>
</dbReference>
<dbReference type="GO" id="GO:0030154">
    <property type="term" value="P:cell differentiation"/>
    <property type="evidence" value="ECO:0007669"/>
    <property type="project" value="UniProtKB-KW"/>
</dbReference>
<dbReference type="PANTHER" id="PTHR35249:SF2">
    <property type="entry name" value="DYNEIN REGULATORY COMPLEX SUBUNIT 7"/>
    <property type="match status" value="1"/>
</dbReference>
<dbReference type="InterPro" id="IPR001611">
    <property type="entry name" value="Leu-rich_rpt"/>
</dbReference>
<evidence type="ECO:0000313" key="20">
    <source>
        <dbReference type="EMBL" id="WZN58667.1"/>
    </source>
</evidence>
<keyword evidence="9" id="KW-0744">Spermatogenesis</keyword>
<evidence type="ECO:0000256" key="13">
    <source>
        <dbReference type="ARBA" id="ARBA00023273"/>
    </source>
</evidence>
<dbReference type="Gene3D" id="3.80.10.10">
    <property type="entry name" value="Ribonuclease Inhibitor"/>
    <property type="match status" value="2"/>
</dbReference>
<reference evidence="20 21" key="1">
    <citation type="submission" date="2024-03" db="EMBL/GenBank/DDBJ databases">
        <title>Complete genome sequence of the green alga Chloropicon roscoffensis RCC1871.</title>
        <authorList>
            <person name="Lemieux C."/>
            <person name="Pombert J.-F."/>
            <person name="Otis C."/>
            <person name="Turmel M."/>
        </authorList>
    </citation>
    <scope>NUCLEOTIDE SEQUENCE [LARGE SCALE GENOMIC DNA]</scope>
    <source>
        <strain evidence="20 21">RCC1871</strain>
    </source>
</reference>
<evidence type="ECO:0000256" key="7">
    <source>
        <dbReference type="ARBA" id="ARBA00022782"/>
    </source>
</evidence>
<organism evidence="20 21">
    <name type="scientific">Chloropicon roscoffensis</name>
    <dbReference type="NCBI Taxonomy" id="1461544"/>
    <lineage>
        <taxon>Eukaryota</taxon>
        <taxon>Viridiplantae</taxon>
        <taxon>Chlorophyta</taxon>
        <taxon>Chloropicophyceae</taxon>
        <taxon>Chloropicales</taxon>
        <taxon>Chloropicaceae</taxon>
        <taxon>Chloropicon</taxon>
    </lineage>
</organism>